<feature type="compositionally biased region" description="Low complexity" evidence="6">
    <location>
        <begin position="1"/>
        <end position="11"/>
    </location>
</feature>
<dbReference type="PANTHER" id="PTHR32467">
    <property type="entry name" value="AP2-LIKE ETHYLENE-RESPONSIVE TRANSCRIPTION FACTOR"/>
    <property type="match status" value="1"/>
</dbReference>
<evidence type="ECO:0000313" key="9">
    <source>
        <dbReference type="EMBL" id="OUS48572.1"/>
    </source>
</evidence>
<dbReference type="GO" id="GO:0005634">
    <property type="term" value="C:nucleus"/>
    <property type="evidence" value="ECO:0007669"/>
    <property type="project" value="UniProtKB-SubCell"/>
</dbReference>
<feature type="domain" description="AP2/ERF" evidence="7">
    <location>
        <begin position="101"/>
        <end position="161"/>
    </location>
</feature>
<comment type="subcellular location">
    <subcellularLocation>
        <location evidence="1">Nucleus</location>
    </subcellularLocation>
</comment>
<dbReference type="EMBL" id="KZ155774">
    <property type="protein sequence ID" value="OUS48572.1"/>
    <property type="molecule type" value="Genomic_DNA"/>
</dbReference>
<dbReference type="PANTHER" id="PTHR32467:SF90">
    <property type="entry name" value="AP2-LIKE ETHYLENE-RESPONSIVE TRANSCRIPTION FACTOR AIL1"/>
    <property type="match status" value="1"/>
</dbReference>
<keyword evidence="10" id="KW-1185">Reference proteome</keyword>
<evidence type="ECO:0000256" key="6">
    <source>
        <dbReference type="SAM" id="MobiDB-lite"/>
    </source>
</evidence>
<proteinExistence type="predicted"/>
<protein>
    <submittedName>
        <fullName evidence="8">DNA-binding domain</fullName>
    </submittedName>
    <submittedName>
        <fullName evidence="9">Putative ovule development protein</fullName>
    </submittedName>
</protein>
<keyword evidence="3 8" id="KW-0238">DNA-binding</keyword>
<dbReference type="SMART" id="SM00380">
    <property type="entry name" value="AP2"/>
    <property type="match status" value="1"/>
</dbReference>
<dbReference type="InterPro" id="IPR016177">
    <property type="entry name" value="DNA-bd_dom_sf"/>
</dbReference>
<dbReference type="Gene3D" id="3.30.730.10">
    <property type="entry name" value="AP2/ERF domain"/>
    <property type="match status" value="1"/>
</dbReference>
<dbReference type="InParanoid" id="Q017M8"/>
<organism evidence="8 10">
    <name type="scientific">Ostreococcus tauri</name>
    <name type="common">Marine green alga</name>
    <dbReference type="NCBI Taxonomy" id="70448"/>
    <lineage>
        <taxon>Eukaryota</taxon>
        <taxon>Viridiplantae</taxon>
        <taxon>Chlorophyta</taxon>
        <taxon>Mamiellophyceae</taxon>
        <taxon>Mamiellales</taxon>
        <taxon>Bathycoccaceae</taxon>
        <taxon>Ostreococcus</taxon>
    </lineage>
</organism>
<accession>A0A1Y5INB3</accession>
<dbReference type="STRING" id="70448.Q017M8"/>
<evidence type="ECO:0000256" key="3">
    <source>
        <dbReference type="ARBA" id="ARBA00023125"/>
    </source>
</evidence>
<evidence type="ECO:0000256" key="1">
    <source>
        <dbReference type="ARBA" id="ARBA00004123"/>
    </source>
</evidence>
<sequence length="217" mass="23941">MSTTRRASSARRIGEVSSPSSAESGHQNFKTSVLQRAFTTPPAGQDVDEDEADHAKRSLVSSMLKGAPSRPHKVDRSHSLPSDLHAPRKGIAVGYESTLVNYKGVSRKLWQTRYDAYVQNSEAVDESKLFLGSFDTSHSAARAYDLAKLKLGCRDEELNFPAVDYDEEILTLLTEYSVSKLAETLVEISQASDRRTSRFRGVVAAEGGFEARLELGW</sequence>
<evidence type="ECO:0000256" key="2">
    <source>
        <dbReference type="ARBA" id="ARBA00023015"/>
    </source>
</evidence>
<name>Q017M8_OSTTA</name>
<dbReference type="RefSeq" id="XP_003079737.1">
    <property type="nucleotide sequence ID" value="XM_003079689.1"/>
</dbReference>
<evidence type="ECO:0000259" key="7">
    <source>
        <dbReference type="PROSITE" id="PS51032"/>
    </source>
</evidence>
<dbReference type="InterPro" id="IPR001471">
    <property type="entry name" value="AP2/ERF_dom"/>
</dbReference>
<dbReference type="Proteomes" id="UP000195557">
    <property type="component" value="Unassembled WGS sequence"/>
</dbReference>
<keyword evidence="5" id="KW-0539">Nucleus</keyword>
<evidence type="ECO:0000256" key="4">
    <source>
        <dbReference type="ARBA" id="ARBA00023163"/>
    </source>
</evidence>
<dbReference type="InterPro" id="IPR036955">
    <property type="entry name" value="AP2/ERF_dom_sf"/>
</dbReference>
<dbReference type="AlphaFoldDB" id="Q017M8"/>
<gene>
    <name evidence="9" type="ORF">BE221DRAFT_172342</name>
    <name evidence="8" type="ORF">OT_ostta06g01110</name>
</gene>
<accession>A0A454XXT0</accession>
<dbReference type="Proteomes" id="UP000009170">
    <property type="component" value="Unassembled WGS sequence"/>
</dbReference>
<dbReference type="GeneID" id="9835430"/>
<evidence type="ECO:0000313" key="10">
    <source>
        <dbReference type="Proteomes" id="UP000009170"/>
    </source>
</evidence>
<dbReference type="FunCoup" id="Q017M8">
    <property type="interactions" value="58"/>
</dbReference>
<keyword evidence="2" id="KW-0805">Transcription regulation</keyword>
<evidence type="ECO:0000256" key="5">
    <source>
        <dbReference type="ARBA" id="ARBA00023242"/>
    </source>
</evidence>
<reference evidence="8" key="2">
    <citation type="journal article" date="2014" name="BMC Genomics">
        <title>An improved genome of the model marine alga Ostreococcus tauri unfolds by assessing Illumina de novo assemblies.</title>
        <authorList>
            <person name="Blanc-Mathieu R."/>
            <person name="Verhelst B."/>
            <person name="Derelle E."/>
            <person name="Rombauts S."/>
            <person name="Bouget F.Y."/>
            <person name="Carre I."/>
            <person name="Chateau A."/>
            <person name="Eyre-Walker A."/>
            <person name="Grimsley N."/>
            <person name="Moreau H."/>
            <person name="Piegu B."/>
            <person name="Rivals E."/>
            <person name="Schackwitz W."/>
            <person name="Van de Peer Y."/>
            <person name="Piganeau G."/>
        </authorList>
    </citation>
    <scope>NUCLEOTIDE SEQUENCE</scope>
    <source>
        <strain evidence="8">RCC4221</strain>
    </source>
</reference>
<feature type="compositionally biased region" description="Polar residues" evidence="6">
    <location>
        <begin position="17"/>
        <end position="38"/>
    </location>
</feature>
<dbReference type="EMBL" id="CAID01000006">
    <property type="protein sequence ID" value="CAL53383.1"/>
    <property type="molecule type" value="Genomic_DNA"/>
</dbReference>
<dbReference type="GO" id="GO:0003700">
    <property type="term" value="F:DNA-binding transcription factor activity"/>
    <property type="evidence" value="ECO:0007669"/>
    <property type="project" value="InterPro"/>
</dbReference>
<keyword evidence="4" id="KW-0804">Transcription</keyword>
<dbReference type="SUPFAM" id="SSF54171">
    <property type="entry name" value="DNA-binding domain"/>
    <property type="match status" value="1"/>
</dbReference>
<dbReference type="PROSITE" id="PS51032">
    <property type="entry name" value="AP2_ERF"/>
    <property type="match status" value="1"/>
</dbReference>
<accession>Q017M8</accession>
<dbReference type="OrthoDB" id="515727at2759"/>
<dbReference type="KEGG" id="ota:OT_ostta06g01110"/>
<dbReference type="GO" id="GO:0003677">
    <property type="term" value="F:DNA binding"/>
    <property type="evidence" value="ECO:0007669"/>
    <property type="project" value="UniProtKB-KW"/>
</dbReference>
<evidence type="ECO:0000313" key="8">
    <source>
        <dbReference type="EMBL" id="CAL53383.1"/>
    </source>
</evidence>
<reference evidence="9" key="3">
    <citation type="submission" date="2017-04" db="EMBL/GenBank/DDBJ databases">
        <title>Population genomics of picophytoplankton unveils novel chromosome hypervariability.</title>
        <authorList>
            <consortium name="DOE Joint Genome Institute"/>
            <person name="Blanc-Mathieu R."/>
            <person name="Krasovec M."/>
            <person name="Hebrard M."/>
            <person name="Yau S."/>
            <person name="Desgranges E."/>
            <person name="Martin J."/>
            <person name="Schackwitz W."/>
            <person name="Kuo A."/>
            <person name="Salin G."/>
            <person name="Donnadieu C."/>
            <person name="Desdevises Y."/>
            <person name="Sanchez-Ferandin S."/>
            <person name="Moreau H."/>
            <person name="Rivals E."/>
            <person name="Grigoriev I.V."/>
            <person name="Grimsley N."/>
            <person name="Eyre-Walker A."/>
            <person name="Piganeau G."/>
        </authorList>
    </citation>
    <scope>NUCLEOTIDE SEQUENCE [LARGE SCALE GENOMIC DNA]</scope>
    <source>
        <strain evidence="9">RCC 1115</strain>
    </source>
</reference>
<feature type="region of interest" description="Disordered" evidence="6">
    <location>
        <begin position="1"/>
        <end position="85"/>
    </location>
</feature>
<reference evidence="8 10" key="1">
    <citation type="journal article" date="2006" name="Proc. Natl. Acad. Sci. U.S.A.">
        <title>Genome analysis of the smallest free-living eukaryote Ostreococcus tauri unveils many unique features.</title>
        <authorList>
            <person name="Derelle E."/>
            <person name="Ferraz C."/>
            <person name="Rombauts S."/>
            <person name="Rouze P."/>
            <person name="Worden A.Z."/>
            <person name="Robbens S."/>
            <person name="Partensky F."/>
            <person name="Degroeve S."/>
            <person name="Echeynie S."/>
            <person name="Cooke R."/>
            <person name="Saeys Y."/>
            <person name="Wuyts J."/>
            <person name="Jabbari K."/>
            <person name="Bowler C."/>
            <person name="Panaud O."/>
            <person name="Piegu B."/>
            <person name="Ball S.G."/>
            <person name="Ral J.-P."/>
            <person name="Bouget F.-Y."/>
            <person name="Piganeau G."/>
            <person name="De Baets B."/>
            <person name="Picard A."/>
            <person name="Delseny M."/>
            <person name="Demaille J."/>
            <person name="Van de Peer Y."/>
            <person name="Moreau H."/>
        </authorList>
    </citation>
    <scope>NUCLEOTIDE SEQUENCE [LARGE SCALE GENOMIC DNA]</scope>
    <source>
        <strain evidence="8 10">OTTH0595</strain>
    </source>
</reference>